<feature type="compositionally biased region" description="Polar residues" evidence="1">
    <location>
        <begin position="1067"/>
        <end position="1097"/>
    </location>
</feature>
<dbReference type="Proteomes" id="UP000236305">
    <property type="component" value="Unassembled WGS sequence"/>
</dbReference>
<feature type="compositionally biased region" description="Basic and acidic residues" evidence="1">
    <location>
        <begin position="1039"/>
        <end position="1062"/>
    </location>
</feature>
<evidence type="ECO:0000313" key="3">
    <source>
        <dbReference type="Proteomes" id="UP000236305"/>
    </source>
</evidence>
<feature type="compositionally biased region" description="Low complexity" evidence="1">
    <location>
        <begin position="122"/>
        <end position="151"/>
    </location>
</feature>
<feature type="compositionally biased region" description="Basic and acidic residues" evidence="1">
    <location>
        <begin position="274"/>
        <end position="286"/>
    </location>
</feature>
<feature type="compositionally biased region" description="Polar residues" evidence="1">
    <location>
        <begin position="682"/>
        <end position="693"/>
    </location>
</feature>
<comment type="caution">
    <text evidence="2">The sequence shown here is derived from an EMBL/GenBank/DDBJ whole genome shotgun (WGS) entry which is preliminary data.</text>
</comment>
<feature type="region of interest" description="Disordered" evidence="1">
    <location>
        <begin position="1"/>
        <end position="380"/>
    </location>
</feature>
<feature type="region of interest" description="Disordered" evidence="1">
    <location>
        <begin position="413"/>
        <end position="449"/>
    </location>
</feature>
<organism evidence="2 3">
    <name type="scientific">Verticillium dahliae</name>
    <name type="common">Verticillium wilt</name>
    <dbReference type="NCBI Taxonomy" id="27337"/>
    <lineage>
        <taxon>Eukaryota</taxon>
        <taxon>Fungi</taxon>
        <taxon>Dikarya</taxon>
        <taxon>Ascomycota</taxon>
        <taxon>Pezizomycotina</taxon>
        <taxon>Sordariomycetes</taxon>
        <taxon>Hypocreomycetidae</taxon>
        <taxon>Glomerellales</taxon>
        <taxon>Plectosphaerellaceae</taxon>
        <taxon>Verticillium</taxon>
    </lineage>
</organism>
<feature type="compositionally biased region" description="Polar residues" evidence="1">
    <location>
        <begin position="223"/>
        <end position="234"/>
    </location>
</feature>
<feature type="compositionally biased region" description="Low complexity" evidence="1">
    <location>
        <begin position="22"/>
        <end position="49"/>
    </location>
</feature>
<feature type="region of interest" description="Disordered" evidence="1">
    <location>
        <begin position="779"/>
        <end position="814"/>
    </location>
</feature>
<evidence type="ECO:0000256" key="1">
    <source>
        <dbReference type="SAM" id="MobiDB-lite"/>
    </source>
</evidence>
<name>A0AA45AMV9_VERDA</name>
<protein>
    <recommendedName>
        <fullName evidence="4">LPXTG-motif cell wall anchor domain-containing protein</fullName>
    </recommendedName>
</protein>
<feature type="compositionally biased region" description="Low complexity" evidence="1">
    <location>
        <begin position="480"/>
        <end position="492"/>
    </location>
</feature>
<feature type="compositionally biased region" description="Polar residues" evidence="1">
    <location>
        <begin position="783"/>
        <end position="814"/>
    </location>
</feature>
<feature type="region of interest" description="Disordered" evidence="1">
    <location>
        <begin position="462"/>
        <end position="744"/>
    </location>
</feature>
<feature type="region of interest" description="Disordered" evidence="1">
    <location>
        <begin position="1008"/>
        <end position="1140"/>
    </location>
</feature>
<evidence type="ECO:0008006" key="4">
    <source>
        <dbReference type="Google" id="ProtNLM"/>
    </source>
</evidence>
<feature type="compositionally biased region" description="Low complexity" evidence="1">
    <location>
        <begin position="238"/>
        <end position="266"/>
    </location>
</feature>
<feature type="compositionally biased region" description="Polar residues" evidence="1">
    <location>
        <begin position="89"/>
        <end position="103"/>
    </location>
</feature>
<feature type="compositionally biased region" description="Basic and acidic residues" evidence="1">
    <location>
        <begin position="205"/>
        <end position="222"/>
    </location>
</feature>
<feature type="compositionally biased region" description="Low complexity" evidence="1">
    <location>
        <begin position="733"/>
        <end position="744"/>
    </location>
</feature>
<feature type="compositionally biased region" description="Basic and acidic residues" evidence="1">
    <location>
        <begin position="539"/>
        <end position="560"/>
    </location>
</feature>
<feature type="compositionally biased region" description="Polar residues" evidence="1">
    <location>
        <begin position="906"/>
        <end position="917"/>
    </location>
</feature>
<dbReference type="AlphaFoldDB" id="A0AA45AMV9"/>
<feature type="compositionally biased region" description="Basic and acidic residues" evidence="1">
    <location>
        <begin position="592"/>
        <end position="641"/>
    </location>
</feature>
<feature type="compositionally biased region" description="Polar residues" evidence="1">
    <location>
        <begin position="577"/>
        <end position="586"/>
    </location>
</feature>
<feature type="compositionally biased region" description="Low complexity" evidence="1">
    <location>
        <begin position="295"/>
        <end position="332"/>
    </location>
</feature>
<feature type="region of interest" description="Disordered" evidence="1">
    <location>
        <begin position="1167"/>
        <end position="1189"/>
    </location>
</feature>
<sequence length="1189" mass="128042">MGEEGHAMTPGATIPGLAGTVSSTTSPSTSPSTSPPASLHPSNPPSSSRSHLHAHRQSHNSSKLPAFRFADRDLNKQQSLPLPTLPHPSEQSHLSSAPVSPNSGVIDLDAPPSGIYLADNMSRGASTGSRRSSRSSNSSSNSSSSSSHSASQPPNPMHVSGVASAGLRNHPPRTTSKSTRSSRHSGRDSPDSGGGAPAGVQDHSQSPREINDHSQSPREIENTTRIGTSNSIPRMTTHHAQSSQQHHNQHQNQQQPAQDTPQTSTSYPPRTRFSKRDSIPEDHELSPPRTRPRSRASTLQTSPQPTFATTPATSSSTRPSSLPHSPAAAALGSREHASPDVAGAAETPSAGAKTQHRRAPASNTSNGLDSPAGHSPSLNTHHRLQSIDTAHSTQLSGAGPEHTTKEWAQGQRELLLPKTLQSTTSTEEKRQTVRSRPPLSFRAPSNTSASVRVAPIRSFRSSGSRRSFGLDMNSPSTHAGDSSGDDYSYTDSNQRDRTLRALEGRPDDEMIHDTTPPDSARRDHLVDGDDTTGDVFMKIAREEPRRRAADENSSAEDPRTVTRVTRSSHRRPLSVAVPSSYQSTSPPRVIRRLSDQQETSRSRSRLTDDRDATEAAVRDLPYRGLLREKAASSHPGEDSRQARLLNTGYRNSPTTPRSLAFQDSPADSSSYSRRRTSVTDSNPGPASRNSAYRQSHLAYGHPRTFNSSPLASRQAEPHRHDTHHEGSQGIEGTESTASTTAPSTVWDELDDLKSRIHRLELTGKLPSTSSAAIHKVLDERPATATNTTVSTSPKHNNGNATVLNDASSTTSSQREAQPLLFSAISRTKPLLSAEVSKALETAATEAVALVVMMGTAGQPGPISSGASTIGAGTNLTDRQLRRRAEGVCRSLTELVLALSEEATQPQNKTVTIQTSGSPRKEGPTTPTITKSFPRLDIQRRGSVTNNDAPTTTNEPSPRAMSKLEERRSTMLNSTALPSPRFALAPAVSSTPTEASHGVARKSSLFISRTRRAATEEPEEGRRSSMLLRTRRAGTEEPEEGRKTSLLRERRGTNEHDDDEPRFRAPSRAQTEVAQNRAASHHFQTQPPTLDPTSNSSALPRRRIGSSALNPSRLASPSTPSALGGRRYFERSTPDRDGNSVADKLAEERGQRHLSLGQNSLLNRTASFLRRPNRESMANASTSAQTGGYR</sequence>
<feature type="region of interest" description="Disordered" evidence="1">
    <location>
        <begin position="906"/>
        <end position="965"/>
    </location>
</feature>
<reference evidence="2 3" key="1">
    <citation type="submission" date="2017-12" db="EMBL/GenBank/DDBJ databases">
        <title>Comparative genomics yields insights into virulence evolution of Verticillium dahliae.</title>
        <authorList>
            <person name="Fan R."/>
            <person name="Armitage A.D."/>
            <person name="Cascant-Lopez E."/>
            <person name="Sobczyk M."/>
            <person name="Cockerton H.M."/>
            <person name="Harrison R.J."/>
        </authorList>
    </citation>
    <scope>NUCLEOTIDE SEQUENCE [LARGE SCALE GENOMIC DNA]</scope>
    <source>
        <strain evidence="2 3">12008</strain>
    </source>
</reference>
<feature type="compositionally biased region" description="Basic and acidic residues" evidence="1">
    <location>
        <begin position="1126"/>
        <end position="1140"/>
    </location>
</feature>
<accession>A0AA45AMV9</accession>
<proteinExistence type="predicted"/>
<dbReference type="EMBL" id="MPSH01000013">
    <property type="protein sequence ID" value="PNH32121.1"/>
    <property type="molecule type" value="Genomic_DNA"/>
</dbReference>
<feature type="compositionally biased region" description="Polar residues" evidence="1">
    <location>
        <begin position="1106"/>
        <end position="1120"/>
    </location>
</feature>
<feature type="compositionally biased region" description="Basic and acidic residues" evidence="1">
    <location>
        <begin position="715"/>
        <end position="726"/>
    </location>
</feature>
<gene>
    <name evidence="2" type="ORF">BJF96_g4427</name>
</gene>
<evidence type="ECO:0000313" key="2">
    <source>
        <dbReference type="EMBL" id="PNH32121.1"/>
    </source>
</evidence>
<feature type="compositionally biased region" description="Basic and acidic residues" evidence="1">
    <location>
        <begin position="493"/>
        <end position="512"/>
    </location>
</feature>
<feature type="compositionally biased region" description="Polar residues" evidence="1">
    <location>
        <begin position="941"/>
        <end position="955"/>
    </location>
</feature>
<feature type="compositionally biased region" description="Polar residues" evidence="1">
    <location>
        <begin position="1175"/>
        <end position="1189"/>
    </location>
</feature>
<dbReference type="OMA" id="RFTHRRP"/>
<feature type="compositionally biased region" description="Polar residues" evidence="1">
    <location>
        <begin position="648"/>
        <end position="657"/>
    </location>
</feature>